<name>A0A6J6XJH8_9ZZZZ</name>
<dbReference type="PANTHER" id="PTHR16305:SF35">
    <property type="entry name" value="TRANSCRIPTIONAL ACTIVATOR DOMAIN"/>
    <property type="match status" value="1"/>
</dbReference>
<sequence>MEHTPDRILAEPGAGLQSLEPRLRSLLPAELYAPVWLQPDAEGLQRVFVHLRTLLRILYDQMPSHVADDPPPTASTRHEWQSGTLMFTDLAGFTPFIEANATSGPEGIELVHNVLNRYLSAMIEVFGHAGGNLLEFTGDALLVRFASDDRGDDTRRAINAGLRMQRAMEQFRAIETPSGTATFGMRVGIHVGEFLAADVGTPRRRDHVLFGESVRCTKEAEGAGHVGRVCLTMEASRRAGERFRVEQIDNDHCLVIDDLTDSELGYYDLNPQVRRPRNPMLLDRSIPALVEEIGNSLDLVEPLATYMPRPLLEAMVETAQNRRIPMEMSEPVVMFVKIEGFDSGLEAASDAVVHLRVQAFSSLFARVDAAAAARGGMLRRVTYQATGSDMLVCFGVLNSHTDDPKRAAATALLVGEIVNDVLTALDGSLETSVTFRIGMADGPVFAGEMGVHLGRREFNLVGDPVNVAARLAAKAPPGSIFVAAELAQSLAGGFTLESRGQMNLKGKADAAEIFELIESRP</sequence>
<dbReference type="CDD" id="cd07302">
    <property type="entry name" value="CHD"/>
    <property type="match status" value="2"/>
</dbReference>
<dbReference type="EMBL" id="CAFAAJ010000033">
    <property type="protein sequence ID" value="CAB4796962.1"/>
    <property type="molecule type" value="Genomic_DNA"/>
</dbReference>
<dbReference type="InterPro" id="IPR001054">
    <property type="entry name" value="A/G_cyclase"/>
</dbReference>
<dbReference type="SUPFAM" id="SSF55073">
    <property type="entry name" value="Nucleotide cyclase"/>
    <property type="match status" value="2"/>
</dbReference>
<keyword evidence="2" id="KW-0067">ATP-binding</keyword>
<dbReference type="PANTHER" id="PTHR16305">
    <property type="entry name" value="TESTICULAR SOLUBLE ADENYLYL CYCLASE"/>
    <property type="match status" value="1"/>
</dbReference>
<evidence type="ECO:0000256" key="1">
    <source>
        <dbReference type="ARBA" id="ARBA00022741"/>
    </source>
</evidence>
<dbReference type="SMART" id="SM00044">
    <property type="entry name" value="CYCc"/>
    <property type="match status" value="1"/>
</dbReference>
<dbReference type="GO" id="GO:0005737">
    <property type="term" value="C:cytoplasm"/>
    <property type="evidence" value="ECO:0007669"/>
    <property type="project" value="TreeGrafter"/>
</dbReference>
<accession>A0A6J6XJH8</accession>
<dbReference type="InterPro" id="IPR029787">
    <property type="entry name" value="Nucleotide_cyclase"/>
</dbReference>
<dbReference type="GO" id="GO:0004016">
    <property type="term" value="F:adenylate cyclase activity"/>
    <property type="evidence" value="ECO:0007669"/>
    <property type="project" value="TreeGrafter"/>
</dbReference>
<evidence type="ECO:0000256" key="2">
    <source>
        <dbReference type="ARBA" id="ARBA00022840"/>
    </source>
</evidence>
<dbReference type="Pfam" id="PF00211">
    <property type="entry name" value="Guanylate_cyc"/>
    <property type="match status" value="2"/>
</dbReference>
<evidence type="ECO:0000313" key="4">
    <source>
        <dbReference type="EMBL" id="CAB4796962.1"/>
    </source>
</evidence>
<dbReference type="PROSITE" id="PS50125">
    <property type="entry name" value="GUANYLATE_CYCLASE_2"/>
    <property type="match status" value="2"/>
</dbReference>
<proteinExistence type="predicted"/>
<feature type="domain" description="Guanylate cyclase" evidence="3">
    <location>
        <begin position="84"/>
        <end position="221"/>
    </location>
</feature>
<evidence type="ECO:0000259" key="3">
    <source>
        <dbReference type="PROSITE" id="PS50125"/>
    </source>
</evidence>
<feature type="domain" description="Guanylate cyclase" evidence="3">
    <location>
        <begin position="332"/>
        <end position="472"/>
    </location>
</feature>
<dbReference type="Gene3D" id="3.30.70.1230">
    <property type="entry name" value="Nucleotide cyclase"/>
    <property type="match status" value="2"/>
</dbReference>
<protein>
    <submittedName>
        <fullName evidence="4">Unannotated protein</fullName>
    </submittedName>
</protein>
<organism evidence="4">
    <name type="scientific">freshwater metagenome</name>
    <dbReference type="NCBI Taxonomy" id="449393"/>
    <lineage>
        <taxon>unclassified sequences</taxon>
        <taxon>metagenomes</taxon>
        <taxon>ecological metagenomes</taxon>
    </lineage>
</organism>
<keyword evidence="1" id="KW-0547">Nucleotide-binding</keyword>
<dbReference type="GO" id="GO:0035556">
    <property type="term" value="P:intracellular signal transduction"/>
    <property type="evidence" value="ECO:0007669"/>
    <property type="project" value="InterPro"/>
</dbReference>
<dbReference type="GO" id="GO:0009190">
    <property type="term" value="P:cyclic nucleotide biosynthetic process"/>
    <property type="evidence" value="ECO:0007669"/>
    <property type="project" value="InterPro"/>
</dbReference>
<gene>
    <name evidence="4" type="ORF">UFOPK3001_00697</name>
</gene>
<reference evidence="4" key="1">
    <citation type="submission" date="2020-05" db="EMBL/GenBank/DDBJ databases">
        <authorList>
            <person name="Chiriac C."/>
            <person name="Salcher M."/>
            <person name="Ghai R."/>
            <person name="Kavagutti S V."/>
        </authorList>
    </citation>
    <scope>NUCLEOTIDE SEQUENCE</scope>
</reference>
<dbReference type="AlphaFoldDB" id="A0A6J6XJH8"/>
<dbReference type="GO" id="GO:0005524">
    <property type="term" value="F:ATP binding"/>
    <property type="evidence" value="ECO:0007669"/>
    <property type="project" value="UniProtKB-KW"/>
</dbReference>